<evidence type="ECO:0000313" key="2">
    <source>
        <dbReference type="Proteomes" id="UP000191931"/>
    </source>
</evidence>
<evidence type="ECO:0000313" key="1">
    <source>
        <dbReference type="EMBL" id="SLM29193.1"/>
    </source>
</evidence>
<dbReference type="RefSeq" id="WP_080805950.1">
    <property type="nucleotide sequence ID" value="NZ_LT828552.1"/>
</dbReference>
<organism evidence="1 2">
    <name type="scientific">Desulfamplus magnetovallimortis</name>
    <dbReference type="NCBI Taxonomy" id="1246637"/>
    <lineage>
        <taxon>Bacteria</taxon>
        <taxon>Pseudomonadati</taxon>
        <taxon>Thermodesulfobacteriota</taxon>
        <taxon>Desulfobacteria</taxon>
        <taxon>Desulfobacterales</taxon>
        <taxon>Desulfobacteraceae</taxon>
        <taxon>Desulfamplus</taxon>
    </lineage>
</organism>
<protein>
    <recommendedName>
        <fullName evidence="3">Lipoprotein</fullName>
    </recommendedName>
</protein>
<dbReference type="PROSITE" id="PS51257">
    <property type="entry name" value="PROKAR_LIPOPROTEIN"/>
    <property type="match status" value="1"/>
</dbReference>
<dbReference type="AlphaFoldDB" id="A0A1W1H9R7"/>
<dbReference type="STRING" id="1246637.MTBBW1_1720010"/>
<proteinExistence type="predicted"/>
<dbReference type="EMBL" id="FWEV01000082">
    <property type="protein sequence ID" value="SLM29193.1"/>
    <property type="molecule type" value="Genomic_DNA"/>
</dbReference>
<accession>A0A1W1H9R7</accession>
<gene>
    <name evidence="1" type="ORF">MTBBW1_1720010</name>
</gene>
<sequence length="198" mass="22429">MKKKSVPTKTPLIVLIIFSSVMVISSCSTRGVNDEYFGATEQRLMTHSLDQLVSMLPEEDFMPFNEQNVYVECHFIEDEPPLKYALKRIELELTHKYSCTIVDSPDAADIICDFFFTAFATDQDSFGFKTPEFMIPGSSGTVSIDLIALDMYHGVSELYYYITDPRSNKVTRGERIKSIIRTDKLSLPIISIPVSTLK</sequence>
<evidence type="ECO:0008006" key="3">
    <source>
        <dbReference type="Google" id="ProtNLM"/>
    </source>
</evidence>
<dbReference type="OrthoDB" id="5518662at2"/>
<keyword evidence="2" id="KW-1185">Reference proteome</keyword>
<reference evidence="1 2" key="1">
    <citation type="submission" date="2017-03" db="EMBL/GenBank/DDBJ databases">
        <authorList>
            <person name="Afonso C.L."/>
            <person name="Miller P.J."/>
            <person name="Scott M.A."/>
            <person name="Spackman E."/>
            <person name="Goraichik I."/>
            <person name="Dimitrov K.M."/>
            <person name="Suarez D.L."/>
            <person name="Swayne D.E."/>
        </authorList>
    </citation>
    <scope>NUCLEOTIDE SEQUENCE [LARGE SCALE GENOMIC DNA]</scope>
    <source>
        <strain evidence="1">PRJEB14757</strain>
    </source>
</reference>
<name>A0A1W1H9R7_9BACT</name>
<dbReference type="Proteomes" id="UP000191931">
    <property type="component" value="Unassembled WGS sequence"/>
</dbReference>